<evidence type="ECO:0000313" key="2">
    <source>
        <dbReference type="Proteomes" id="UP000028834"/>
    </source>
</evidence>
<gene>
    <name evidence="1" type="ORF">TGRUB_356840</name>
</gene>
<evidence type="ECO:0000313" key="1">
    <source>
        <dbReference type="EMBL" id="KFG56568.1"/>
    </source>
</evidence>
<reference evidence="1 2" key="1">
    <citation type="submission" date="2014-05" db="EMBL/GenBank/DDBJ databases">
        <authorList>
            <person name="Sibley D."/>
            <person name="Venepally P."/>
            <person name="Karamycheva S."/>
            <person name="Hadjithomas M."/>
            <person name="Khan A."/>
            <person name="Brunk B."/>
            <person name="Roos D."/>
            <person name="Caler E."/>
            <person name="Lorenzi H."/>
        </authorList>
    </citation>
    <scope>NUCLEOTIDE SEQUENCE [LARGE SCALE GENOMIC DNA]</scope>
    <source>
        <strain evidence="1 2">RUB</strain>
    </source>
</reference>
<sequence>MVMSLDAEWQHFLVSPEVPCRGVAHWIRDMRSTRNAGESAVIADDLPQLDACGAVSFSHRPPGKACVKSRRRRTLVATKKRLWCRPTSYPLSKGIWNLLQLGSTSASSPGGIRDTLVDLLAY</sequence>
<protein>
    <submittedName>
        <fullName evidence="1">Uncharacterized protein</fullName>
    </submittedName>
</protein>
<dbReference type="EMBL" id="AFYV02003204">
    <property type="protein sequence ID" value="KFG56568.1"/>
    <property type="molecule type" value="Genomic_DNA"/>
</dbReference>
<dbReference type="VEuPathDB" id="ToxoDB:TGRUB_356840"/>
<proteinExistence type="predicted"/>
<organism evidence="1 2">
    <name type="scientific">Toxoplasma gondii RUB</name>
    <dbReference type="NCBI Taxonomy" id="935652"/>
    <lineage>
        <taxon>Eukaryota</taxon>
        <taxon>Sar</taxon>
        <taxon>Alveolata</taxon>
        <taxon>Apicomplexa</taxon>
        <taxon>Conoidasida</taxon>
        <taxon>Coccidia</taxon>
        <taxon>Eucoccidiorida</taxon>
        <taxon>Eimeriorina</taxon>
        <taxon>Sarcocystidae</taxon>
        <taxon>Toxoplasma</taxon>
    </lineage>
</organism>
<name>A0A086LIV0_TOXGO</name>
<dbReference type="AlphaFoldDB" id="A0A086LIV0"/>
<accession>A0A086LIV0</accession>
<dbReference type="Proteomes" id="UP000028834">
    <property type="component" value="Unassembled WGS sequence"/>
</dbReference>
<comment type="caution">
    <text evidence="1">The sequence shown here is derived from an EMBL/GenBank/DDBJ whole genome shotgun (WGS) entry which is preliminary data.</text>
</comment>